<dbReference type="GO" id="GO:0019031">
    <property type="term" value="C:viral envelope"/>
    <property type="evidence" value="ECO:0007669"/>
    <property type="project" value="UniProtKB-KW"/>
</dbReference>
<name>U3UBC6_9POXV</name>
<evidence type="ECO:0000256" key="16">
    <source>
        <dbReference type="SAM" id="Phobius"/>
    </source>
</evidence>
<keyword evidence="8" id="KW-0426">Late protein</keyword>
<accession>U3UBC6</accession>
<protein>
    <recommendedName>
        <fullName evidence="15">Entry-fusion complex protein OPG086</fullName>
    </recommendedName>
</protein>
<evidence type="ECO:0000256" key="12">
    <source>
        <dbReference type="ARBA" id="ARBA00023296"/>
    </source>
</evidence>
<comment type="similarity">
    <text evidence="14">Belongs to the orthopoxvirus OPG086 family.</text>
</comment>
<keyword evidence="7" id="KW-0261">Viral envelope protein</keyword>
<evidence type="ECO:0000256" key="2">
    <source>
        <dbReference type="ARBA" id="ARBA00022506"/>
    </source>
</evidence>
<dbReference type="Pfam" id="PF06129">
    <property type="entry name" value="Chordopox_G3"/>
    <property type="match status" value="1"/>
</dbReference>
<evidence type="ECO:0000256" key="6">
    <source>
        <dbReference type="ARBA" id="ARBA00022844"/>
    </source>
</evidence>
<keyword evidence="10 16" id="KW-1133">Transmembrane helix</keyword>
<evidence type="ECO:0000256" key="14">
    <source>
        <dbReference type="ARBA" id="ARBA00034771"/>
    </source>
</evidence>
<keyword evidence="12" id="KW-1160">Virus entry into host cell</keyword>
<dbReference type="EMBL" id="HE601899">
    <property type="protein sequence ID" value="CCD83228.1"/>
    <property type="molecule type" value="Genomic_DNA"/>
</dbReference>
<keyword evidence="6" id="KW-0946">Virion</keyword>
<keyword evidence="3" id="KW-1169">Fusion of virus membrane with host cell membrane</keyword>
<dbReference type="KEGG" id="vg:18158393"/>
<reference evidence="17 18" key="2">
    <citation type="submission" date="2013-10" db="EMBL/GenBank/DDBJ databases">
        <title>The genome of epidemic Squirrel Poxvirus reveals novel virulence genes.</title>
        <authorList>
            <person name="Darby A.C."/>
            <person name="McInnes C.J."/>
            <person name="Kjaer K.H."/>
            <person name="Wood A.R."/>
            <person name="Hughes M."/>
            <person name="Martensen P.M."/>
            <person name="Radford A.D."/>
            <person name="Hall N."/>
            <person name="Chantrey J."/>
        </authorList>
    </citation>
    <scope>NUCLEOTIDE SEQUENCE [LARGE SCALE GENOMIC DNA]</scope>
    <source>
        <strain evidence="17">Red squirrel UK</strain>
    </source>
</reference>
<organism evidence="17 18">
    <name type="scientific">Squirrelpox virus</name>
    <dbReference type="NCBI Taxonomy" id="240426"/>
    <lineage>
        <taxon>Viruses</taxon>
        <taxon>Varidnaviria</taxon>
        <taxon>Bamfordvirae</taxon>
        <taxon>Nucleocytoviricota</taxon>
        <taxon>Pokkesviricetes</taxon>
        <taxon>Chitovirales</taxon>
        <taxon>Poxviridae</taxon>
        <taxon>Chordopoxvirinae</taxon>
        <taxon>Sciuripoxvirus</taxon>
        <taxon>Sciuripoxvirus squirrelpox</taxon>
    </lineage>
</organism>
<evidence type="ECO:0000256" key="3">
    <source>
        <dbReference type="ARBA" id="ARBA00022521"/>
    </source>
</evidence>
<dbReference type="Proteomes" id="UP000144311">
    <property type="component" value="Segment"/>
</dbReference>
<keyword evidence="5 16" id="KW-0812">Transmembrane</keyword>
<dbReference type="GO" id="GO:0055036">
    <property type="term" value="C:virion membrane"/>
    <property type="evidence" value="ECO:0007669"/>
    <property type="project" value="UniProtKB-SubCell"/>
</dbReference>
<evidence type="ECO:0000313" key="17">
    <source>
        <dbReference type="EMBL" id="CCD83228.1"/>
    </source>
</evidence>
<evidence type="ECO:0000256" key="4">
    <source>
        <dbReference type="ARBA" id="ARBA00022595"/>
    </source>
</evidence>
<keyword evidence="11 16" id="KW-0472">Membrane</keyword>
<comment type="subcellular location">
    <subcellularLocation>
        <location evidence="1">Virion membrane</location>
        <topology evidence="1">Single-pass membrane protein</topology>
    </subcellularLocation>
</comment>
<evidence type="ECO:0000313" key="18">
    <source>
        <dbReference type="Proteomes" id="UP000144311"/>
    </source>
</evidence>
<evidence type="ECO:0000256" key="1">
    <source>
        <dbReference type="ARBA" id="ARBA00004381"/>
    </source>
</evidence>
<proteinExistence type="inferred from homology"/>
<dbReference type="GO" id="GO:0046718">
    <property type="term" value="P:symbiont entry into host cell"/>
    <property type="evidence" value="ECO:0007669"/>
    <property type="project" value="UniProtKB-KW"/>
</dbReference>
<keyword evidence="4" id="KW-1162">Viral penetration into host cytoplasm</keyword>
<sequence>MASPLAHAVLFTIFVALAYLLNYYPMNKMHMSLDRLRRATEARRAAAETVPERPRHAVVFPDPATPVPTTVRARLDPYSGDVTVSWPKNRRQFKLGEDEDVRTLLPILLLSK</sequence>
<feature type="transmembrane region" description="Helical" evidence="16">
    <location>
        <begin position="6"/>
        <end position="25"/>
    </location>
</feature>
<comment type="function">
    <text evidence="13">Component of the entry fusion complex (EFC), which consists of 11 proteins. During cell infection, this complex mediates entry of the virion core into the host cytoplasm by a two-step mechanism consisting of lipid mixing of the viral and cellular membranes and subsequent pore formation.</text>
</comment>
<dbReference type="OrthoDB" id="18505at10239"/>
<evidence type="ECO:0000256" key="10">
    <source>
        <dbReference type="ARBA" id="ARBA00022989"/>
    </source>
</evidence>
<evidence type="ECO:0000256" key="8">
    <source>
        <dbReference type="ARBA" id="ARBA00022921"/>
    </source>
</evidence>
<evidence type="ECO:0000256" key="11">
    <source>
        <dbReference type="ARBA" id="ARBA00023136"/>
    </source>
</evidence>
<keyword evidence="18" id="KW-1185">Reference proteome</keyword>
<reference evidence="17 18" key="1">
    <citation type="submission" date="2011-10" db="EMBL/GenBank/DDBJ databases">
        <authorList>
            <person name="Darby A."/>
        </authorList>
    </citation>
    <scope>NUCLEOTIDE SEQUENCE [LARGE SCALE GENOMIC DNA]</scope>
    <source>
        <strain evidence="17">Red squirrel UK</strain>
    </source>
</reference>
<evidence type="ECO:0000256" key="15">
    <source>
        <dbReference type="ARBA" id="ARBA00034891"/>
    </source>
</evidence>
<evidence type="ECO:0000256" key="5">
    <source>
        <dbReference type="ARBA" id="ARBA00022692"/>
    </source>
</evidence>
<dbReference type="GeneID" id="18158393"/>
<evidence type="ECO:0000256" key="13">
    <source>
        <dbReference type="ARBA" id="ARBA00034668"/>
    </source>
</evidence>
<evidence type="ECO:0000256" key="9">
    <source>
        <dbReference type="ARBA" id="ARBA00022968"/>
    </source>
</evidence>
<gene>
    <name evidence="17" type="primary">G3L</name>
    <name evidence="17" type="ORF">SQPV_0450</name>
</gene>
<dbReference type="RefSeq" id="YP_008658470.1">
    <property type="nucleotide sequence ID" value="NC_022563.1"/>
</dbReference>
<dbReference type="InterPro" id="IPR010367">
    <property type="entry name" value="Poxvirus_G3"/>
</dbReference>
<dbReference type="GO" id="GO:0019064">
    <property type="term" value="P:fusion of virus membrane with host plasma membrane"/>
    <property type="evidence" value="ECO:0007669"/>
    <property type="project" value="UniProtKB-KW"/>
</dbReference>
<keyword evidence="9" id="KW-0735">Signal-anchor</keyword>
<keyword evidence="2" id="KW-1168">Fusion of virus membrane with host membrane</keyword>
<evidence type="ECO:0000256" key="7">
    <source>
        <dbReference type="ARBA" id="ARBA00022879"/>
    </source>
</evidence>